<feature type="domain" description="L,D-TPase catalytic" evidence="9">
    <location>
        <begin position="385"/>
        <end position="515"/>
    </location>
</feature>
<dbReference type="PROSITE" id="PS52029">
    <property type="entry name" value="LD_TPASE"/>
    <property type="match status" value="1"/>
</dbReference>
<feature type="active site" description="Proton donor/acceptor" evidence="6">
    <location>
        <position position="470"/>
    </location>
</feature>
<reference evidence="10 11" key="1">
    <citation type="submission" date="2016-10" db="EMBL/GenBank/DDBJ databases">
        <authorList>
            <person name="Varghese N."/>
            <person name="Submissions S."/>
        </authorList>
    </citation>
    <scope>NUCLEOTIDE SEQUENCE [LARGE SCALE GENOMIC DNA]</scope>
    <source>
        <strain evidence="10 11">WCP15</strain>
    </source>
</reference>
<evidence type="ECO:0000256" key="8">
    <source>
        <dbReference type="SAM" id="Phobius"/>
    </source>
</evidence>
<feature type="transmembrane region" description="Helical" evidence="8">
    <location>
        <begin position="54"/>
        <end position="73"/>
    </location>
</feature>
<dbReference type="InterPro" id="IPR038063">
    <property type="entry name" value="Transpep_catalytic_dom"/>
</dbReference>
<dbReference type="Pfam" id="PF12229">
    <property type="entry name" value="PG_binding_4"/>
    <property type="match status" value="1"/>
</dbReference>
<keyword evidence="4 6" id="KW-0573">Peptidoglycan synthesis</keyword>
<evidence type="ECO:0000256" key="2">
    <source>
        <dbReference type="ARBA" id="ARBA00022679"/>
    </source>
</evidence>
<dbReference type="InterPro" id="IPR050979">
    <property type="entry name" value="LD-transpeptidase"/>
</dbReference>
<gene>
    <name evidence="10" type="ORF">SAMN05216447_1063</name>
</gene>
<evidence type="ECO:0000256" key="5">
    <source>
        <dbReference type="ARBA" id="ARBA00023316"/>
    </source>
</evidence>
<comment type="pathway">
    <text evidence="1 6">Cell wall biogenesis; peptidoglycan biosynthesis.</text>
</comment>
<name>A0A1H6J5A8_9ACTN</name>
<dbReference type="EMBL" id="FNWT01000006">
    <property type="protein sequence ID" value="SEH57260.1"/>
    <property type="molecule type" value="Genomic_DNA"/>
</dbReference>
<evidence type="ECO:0000256" key="7">
    <source>
        <dbReference type="SAM" id="MobiDB-lite"/>
    </source>
</evidence>
<dbReference type="RefSeq" id="WP_159443971.1">
    <property type="nucleotide sequence ID" value="NZ_FNWT01000006.1"/>
</dbReference>
<accession>A0A1H6J5A8</accession>
<dbReference type="Gene3D" id="2.40.440.10">
    <property type="entry name" value="L,D-transpeptidase catalytic domain-like"/>
    <property type="match status" value="1"/>
</dbReference>
<dbReference type="InterPro" id="IPR005490">
    <property type="entry name" value="LD_TPept_cat_dom"/>
</dbReference>
<feature type="compositionally biased region" description="Basic and acidic residues" evidence="7">
    <location>
        <begin position="1"/>
        <end position="26"/>
    </location>
</feature>
<feature type="region of interest" description="Disordered" evidence="7">
    <location>
        <begin position="1"/>
        <end position="48"/>
    </location>
</feature>
<dbReference type="CDD" id="cd16913">
    <property type="entry name" value="YkuD_like"/>
    <property type="match status" value="1"/>
</dbReference>
<keyword evidence="11" id="KW-1185">Reference proteome</keyword>
<evidence type="ECO:0000256" key="6">
    <source>
        <dbReference type="PROSITE-ProRule" id="PRU01373"/>
    </source>
</evidence>
<comment type="caution">
    <text evidence="10">The sequence shown here is derived from an EMBL/GenBank/DDBJ whole genome shotgun (WGS) entry which is preliminary data.</text>
</comment>
<keyword evidence="8" id="KW-1133">Transmembrane helix</keyword>
<evidence type="ECO:0000256" key="1">
    <source>
        <dbReference type="ARBA" id="ARBA00004752"/>
    </source>
</evidence>
<dbReference type="PANTHER" id="PTHR30582:SF33">
    <property type="entry name" value="EXPORTED PROTEIN"/>
    <property type="match status" value="1"/>
</dbReference>
<evidence type="ECO:0000256" key="3">
    <source>
        <dbReference type="ARBA" id="ARBA00022960"/>
    </source>
</evidence>
<feature type="active site" description="Nucleophile" evidence="6">
    <location>
        <position position="491"/>
    </location>
</feature>
<dbReference type="InterPro" id="IPR038054">
    <property type="entry name" value="LD_TPept-like_central_sf"/>
</dbReference>
<evidence type="ECO:0000313" key="11">
    <source>
        <dbReference type="Proteomes" id="UP000199135"/>
    </source>
</evidence>
<keyword evidence="5 6" id="KW-0961">Cell wall biogenesis/degradation</keyword>
<dbReference type="PANTHER" id="PTHR30582">
    <property type="entry name" value="L,D-TRANSPEPTIDASE"/>
    <property type="match status" value="1"/>
</dbReference>
<evidence type="ECO:0000259" key="9">
    <source>
        <dbReference type="PROSITE" id="PS52029"/>
    </source>
</evidence>
<dbReference type="Pfam" id="PF03734">
    <property type="entry name" value="YkuD"/>
    <property type="match status" value="1"/>
</dbReference>
<sequence length="516" mass="55164">MSRDEQSSVDITEKIEVIRPKKPSRDAHRKGAHFATPSEDEREKNHKPARGAKVALGVLGGVAAVYLGGVVVWSNVFMPNTKINGADVSLATVGGYASANDKKIDSYELKITGDNVVASVSASEIGLKVDGTAIAQEALRKTNPWAWPVVIFTGSRVNVSASTSFDEDKLAQIISAATEKANEGASDPVDAAPSYNSESKKFEIKPEVLGTKVDDQAVIELASNAMATGTETLELGPEALMKPSVTHDSQDLAQAVEKANQYLAASQTLTAGGSEVAKVGADEIAQWVSFGDNYDVTINTDALAQWANDSLGSKLNTVGSSRTYTRADGKKVTVTGGTYGWSVDTGALAQTLAKNIQECTEATTEVNWTSSAAVWNPGGADWGKRYIDCDLSEQHARMYDESGNLIWESDFVSGDVSEGRKTPEGVYTINSNKGMNQTLKGLDENGDGKPDYESKVTYWMPFVTNLVAFHDASWRSRFGGSIYQTNGSHGCVNLPTSAAKSLYDLTKVGDVVVSHY</sequence>
<dbReference type="InterPro" id="IPR022029">
    <property type="entry name" value="YoaR-like_PG-bd"/>
</dbReference>
<evidence type="ECO:0000313" key="10">
    <source>
        <dbReference type="EMBL" id="SEH57260.1"/>
    </source>
</evidence>
<protein>
    <submittedName>
        <fullName evidence="10">Peptidoglycan transpeptidase, ErfK-YbiS-YhnG family</fullName>
    </submittedName>
</protein>
<dbReference type="Proteomes" id="UP000199135">
    <property type="component" value="Unassembled WGS sequence"/>
</dbReference>
<dbReference type="SUPFAM" id="SSF143985">
    <property type="entry name" value="L,D-transpeptidase pre-catalytic domain-like"/>
    <property type="match status" value="1"/>
</dbReference>
<proteinExistence type="predicted"/>
<keyword evidence="8" id="KW-0472">Membrane</keyword>
<evidence type="ECO:0000256" key="4">
    <source>
        <dbReference type="ARBA" id="ARBA00022984"/>
    </source>
</evidence>
<keyword evidence="2" id="KW-0808">Transferase</keyword>
<keyword evidence="3 6" id="KW-0133">Cell shape</keyword>
<keyword evidence="8" id="KW-0812">Transmembrane</keyword>
<dbReference type="Gene3D" id="3.10.20.800">
    <property type="match status" value="1"/>
</dbReference>
<dbReference type="SUPFAM" id="SSF141523">
    <property type="entry name" value="L,D-transpeptidase catalytic domain-like"/>
    <property type="match status" value="1"/>
</dbReference>
<organism evidence="10 11">
    <name type="scientific">Parafannyhessea umbonata</name>
    <dbReference type="NCBI Taxonomy" id="604330"/>
    <lineage>
        <taxon>Bacteria</taxon>
        <taxon>Bacillati</taxon>
        <taxon>Actinomycetota</taxon>
        <taxon>Coriobacteriia</taxon>
        <taxon>Coriobacteriales</taxon>
        <taxon>Atopobiaceae</taxon>
        <taxon>Parafannyhessea</taxon>
    </lineage>
</organism>